<organism evidence="5 6">
    <name type="scientific">Ambispora gerdemannii</name>
    <dbReference type="NCBI Taxonomy" id="144530"/>
    <lineage>
        <taxon>Eukaryota</taxon>
        <taxon>Fungi</taxon>
        <taxon>Fungi incertae sedis</taxon>
        <taxon>Mucoromycota</taxon>
        <taxon>Glomeromycotina</taxon>
        <taxon>Glomeromycetes</taxon>
        <taxon>Archaeosporales</taxon>
        <taxon>Ambisporaceae</taxon>
        <taxon>Ambispora</taxon>
    </lineage>
</organism>
<evidence type="ECO:0000256" key="2">
    <source>
        <dbReference type="ARBA" id="ARBA00022441"/>
    </source>
</evidence>
<dbReference type="SUPFAM" id="SSF53335">
    <property type="entry name" value="S-adenosyl-L-methionine-dependent methyltransferases"/>
    <property type="match status" value="1"/>
</dbReference>
<sequence length="502" mass="56991">MGPCCSRRIYDEEDGKFKFRFIGDRRYHGLSDSEYFGPNDDEEAIRLISYHKAMKDIWGGLFNSPIEEKLKQGARVVDFGCGTGTWILDMANQYPNSKFVGVDLSPLFPKEAQWEEKVIPEMIRLTRPDGWIEILESDAFITSDGNATQRIAMAFQNFMTPKGMNCAIGKDLPHIFENTNAFSEIKNEQKSVILGKKGGKTGQEDSKGNVSCDIFSLDLPRTPSPQYLNASNPEFNLVNSGDFEGIYLSNPVAIKNYIYVFGGQGTKEGTFKNDFYKIRMDSSPIIIERLNNTAAPSPRERLTLVTDKEGKIYIFGGWDGTGKDNAMYIFDSNNGVWTMVRSKNAPDMIWGYAPVFTDDRILYIGGNHYASIRYMPFDSIPVFNIKTNDWERINTTTDMPVAGRCAHVVILDNNKKRVIVYGGDIDRTYESTNGGLAILDLLTKKWTQPNIEGKRPDYIPFRPTATYFNDYIFVAFGKRNDIPSAEFNILDIYNDTLKWVER</sequence>
<dbReference type="Proteomes" id="UP000789831">
    <property type="component" value="Unassembled WGS sequence"/>
</dbReference>
<dbReference type="PANTHER" id="PTHR46093">
    <property type="entry name" value="ACYL-COA-BINDING DOMAIN-CONTAINING PROTEIN 5"/>
    <property type="match status" value="1"/>
</dbReference>
<evidence type="ECO:0000259" key="4">
    <source>
        <dbReference type="Pfam" id="PF13649"/>
    </source>
</evidence>
<dbReference type="Gene3D" id="2.120.10.80">
    <property type="entry name" value="Kelch-type beta propeller"/>
    <property type="match status" value="1"/>
</dbReference>
<dbReference type="EMBL" id="CAJVPL010000378">
    <property type="protein sequence ID" value="CAG8489827.1"/>
    <property type="molecule type" value="Genomic_DNA"/>
</dbReference>
<gene>
    <name evidence="5" type="ORF">AGERDE_LOCUS3688</name>
</gene>
<dbReference type="CDD" id="cd02440">
    <property type="entry name" value="AdoMet_MTases"/>
    <property type="match status" value="1"/>
</dbReference>
<dbReference type="OrthoDB" id="506498at2759"/>
<dbReference type="PANTHER" id="PTHR46093:SF18">
    <property type="entry name" value="FIBRONECTIN TYPE-III DOMAIN-CONTAINING PROTEIN"/>
    <property type="match status" value="1"/>
</dbReference>
<keyword evidence="2" id="KW-0880">Kelch repeat</keyword>
<protein>
    <submittedName>
        <fullName evidence="5">7070_t:CDS:1</fullName>
    </submittedName>
</protein>
<dbReference type="InterPro" id="IPR029063">
    <property type="entry name" value="SAM-dependent_MTases_sf"/>
</dbReference>
<feature type="domain" description="Methyltransferase" evidence="4">
    <location>
        <begin position="76"/>
        <end position="113"/>
    </location>
</feature>
<name>A0A9N8WMB3_9GLOM</name>
<evidence type="ECO:0000256" key="1">
    <source>
        <dbReference type="ARBA" id="ARBA00004797"/>
    </source>
</evidence>
<keyword evidence="6" id="KW-1185">Reference proteome</keyword>
<dbReference type="Pfam" id="PF24681">
    <property type="entry name" value="Kelch_KLHDC2_KLHL20_DRC7"/>
    <property type="match status" value="1"/>
</dbReference>
<comment type="caution">
    <text evidence="5">The sequence shown here is derived from an EMBL/GenBank/DDBJ whole genome shotgun (WGS) entry which is preliminary data.</text>
</comment>
<evidence type="ECO:0000256" key="3">
    <source>
        <dbReference type="ARBA" id="ARBA00022737"/>
    </source>
</evidence>
<dbReference type="Pfam" id="PF13649">
    <property type="entry name" value="Methyltransf_25"/>
    <property type="match status" value="1"/>
</dbReference>
<dbReference type="InterPro" id="IPR015915">
    <property type="entry name" value="Kelch-typ_b-propeller"/>
</dbReference>
<evidence type="ECO:0000313" key="6">
    <source>
        <dbReference type="Proteomes" id="UP000789831"/>
    </source>
</evidence>
<dbReference type="Gene3D" id="3.40.50.150">
    <property type="entry name" value="Vaccinia Virus protein VP39"/>
    <property type="match status" value="1"/>
</dbReference>
<evidence type="ECO:0000313" key="5">
    <source>
        <dbReference type="EMBL" id="CAG8489827.1"/>
    </source>
</evidence>
<accession>A0A9N8WMB3</accession>
<dbReference type="AlphaFoldDB" id="A0A9N8WMB3"/>
<keyword evidence="3" id="KW-0677">Repeat</keyword>
<comment type="pathway">
    <text evidence="1">tRNA modification; wybutosine-tRNA(Phe) biosynthesis.</text>
</comment>
<reference evidence="5" key="1">
    <citation type="submission" date="2021-06" db="EMBL/GenBank/DDBJ databases">
        <authorList>
            <person name="Kallberg Y."/>
            <person name="Tangrot J."/>
            <person name="Rosling A."/>
        </authorList>
    </citation>
    <scope>NUCLEOTIDE SEQUENCE</scope>
    <source>
        <strain evidence="5">MT106</strain>
    </source>
</reference>
<proteinExistence type="predicted"/>
<dbReference type="InterPro" id="IPR041698">
    <property type="entry name" value="Methyltransf_25"/>
</dbReference>
<dbReference type="SUPFAM" id="SSF117281">
    <property type="entry name" value="Kelch motif"/>
    <property type="match status" value="1"/>
</dbReference>